<dbReference type="Gene3D" id="3.30.70.80">
    <property type="entry name" value="Peptidase S8 propeptide/proteinase inhibitor I9"/>
    <property type="match status" value="1"/>
</dbReference>
<dbReference type="SUPFAM" id="SSF54897">
    <property type="entry name" value="Protease propeptides/inhibitors"/>
    <property type="match status" value="1"/>
</dbReference>
<dbReference type="Pfam" id="PF04151">
    <property type="entry name" value="PPC"/>
    <property type="match status" value="2"/>
</dbReference>
<evidence type="ECO:0000256" key="4">
    <source>
        <dbReference type="ARBA" id="ARBA00022825"/>
    </source>
</evidence>
<dbReference type="PANTHER" id="PTHR43806:SF11">
    <property type="entry name" value="CEREVISIN-RELATED"/>
    <property type="match status" value="1"/>
</dbReference>
<feature type="active site" description="Charge relay system" evidence="6">
    <location>
        <position position="161"/>
    </location>
</feature>
<feature type="domain" description="Peptidase S8/S53" evidence="9">
    <location>
        <begin position="157"/>
        <end position="379"/>
    </location>
</feature>
<feature type="signal peptide" evidence="8">
    <location>
        <begin position="1"/>
        <end position="25"/>
    </location>
</feature>
<dbReference type="InterPro" id="IPR000209">
    <property type="entry name" value="Peptidase_S8/S53_dom"/>
</dbReference>
<evidence type="ECO:0000259" key="9">
    <source>
        <dbReference type="Pfam" id="PF00082"/>
    </source>
</evidence>
<protein>
    <submittedName>
        <fullName evidence="12">Serine protease</fullName>
        <ecNumber evidence="12">3.4.21.-</ecNumber>
    </submittedName>
</protein>
<feature type="domain" description="Inhibitor I9" evidence="11">
    <location>
        <begin position="40"/>
        <end position="121"/>
    </location>
</feature>
<reference evidence="12 13" key="1">
    <citation type="submission" date="2020-08" db="EMBL/GenBank/DDBJ databases">
        <title>Genomic Encyclopedia of Type Strains, Phase III (KMG-III): the genomes of soil and plant-associated and newly described type strains.</title>
        <authorList>
            <person name="Whitman W."/>
        </authorList>
    </citation>
    <scope>NUCLEOTIDE SEQUENCE [LARGE SCALE GENOMIC DNA]</scope>
    <source>
        <strain evidence="12 13">CECT 8571</strain>
    </source>
</reference>
<evidence type="ECO:0000256" key="2">
    <source>
        <dbReference type="ARBA" id="ARBA00022670"/>
    </source>
</evidence>
<keyword evidence="4 6" id="KW-0720">Serine protease</keyword>
<evidence type="ECO:0000256" key="1">
    <source>
        <dbReference type="ARBA" id="ARBA00011073"/>
    </source>
</evidence>
<keyword evidence="8" id="KW-0732">Signal</keyword>
<feature type="chain" id="PRO_5032888718" evidence="8">
    <location>
        <begin position="26"/>
        <end position="615"/>
    </location>
</feature>
<dbReference type="InterPro" id="IPR034193">
    <property type="entry name" value="PCSK9_ProteinaseK-like"/>
</dbReference>
<organism evidence="12 13">
    <name type="scientific">Simiduia aestuariiviva</name>
    <dbReference type="NCBI Taxonomy" id="1510459"/>
    <lineage>
        <taxon>Bacteria</taxon>
        <taxon>Pseudomonadati</taxon>
        <taxon>Pseudomonadota</taxon>
        <taxon>Gammaproteobacteria</taxon>
        <taxon>Cellvibrionales</taxon>
        <taxon>Cellvibrionaceae</taxon>
        <taxon>Simiduia</taxon>
    </lineage>
</organism>
<feature type="active site" description="Charge relay system" evidence="6">
    <location>
        <position position="193"/>
    </location>
</feature>
<comment type="caution">
    <text evidence="12">The sequence shown here is derived from an EMBL/GenBank/DDBJ whole genome shotgun (WGS) entry which is preliminary data.</text>
</comment>
<dbReference type="GO" id="GO:0005615">
    <property type="term" value="C:extracellular space"/>
    <property type="evidence" value="ECO:0007669"/>
    <property type="project" value="TreeGrafter"/>
</dbReference>
<feature type="active site" description="Charge relay system" evidence="6">
    <location>
        <position position="343"/>
    </location>
</feature>
<proteinExistence type="inferred from homology"/>
<dbReference type="GO" id="GO:0004252">
    <property type="term" value="F:serine-type endopeptidase activity"/>
    <property type="evidence" value="ECO:0007669"/>
    <property type="project" value="UniProtKB-UniRule"/>
</dbReference>
<dbReference type="PROSITE" id="PS51892">
    <property type="entry name" value="SUBTILASE"/>
    <property type="match status" value="1"/>
</dbReference>
<dbReference type="InterPro" id="IPR022398">
    <property type="entry name" value="Peptidase_S8_His-AS"/>
</dbReference>
<dbReference type="Gene3D" id="3.40.50.200">
    <property type="entry name" value="Peptidase S8/S53 domain"/>
    <property type="match status" value="1"/>
</dbReference>
<dbReference type="PROSITE" id="PS00136">
    <property type="entry name" value="SUBTILASE_ASP"/>
    <property type="match status" value="1"/>
</dbReference>
<accession>A0A839UQ95</accession>
<dbReference type="InterPro" id="IPR023828">
    <property type="entry name" value="Peptidase_S8_Ser-AS"/>
</dbReference>
<evidence type="ECO:0000256" key="8">
    <source>
        <dbReference type="SAM" id="SignalP"/>
    </source>
</evidence>
<dbReference type="FunFam" id="3.40.50.200:FF:000014">
    <property type="entry name" value="Proteinase K"/>
    <property type="match status" value="1"/>
</dbReference>
<evidence type="ECO:0000256" key="5">
    <source>
        <dbReference type="ARBA" id="ARBA00023145"/>
    </source>
</evidence>
<keyword evidence="3 6" id="KW-0378">Hydrolase</keyword>
<evidence type="ECO:0000313" key="12">
    <source>
        <dbReference type="EMBL" id="MBB3167718.1"/>
    </source>
</evidence>
<evidence type="ECO:0000313" key="13">
    <source>
        <dbReference type="Proteomes" id="UP000559987"/>
    </source>
</evidence>
<evidence type="ECO:0000256" key="3">
    <source>
        <dbReference type="ARBA" id="ARBA00022801"/>
    </source>
</evidence>
<dbReference type="RefSeq" id="WP_343048913.1">
    <property type="nucleotide sequence ID" value="NZ_JACHXZ010000001.1"/>
</dbReference>
<evidence type="ECO:0000259" key="11">
    <source>
        <dbReference type="Pfam" id="PF05922"/>
    </source>
</evidence>
<dbReference type="FunFam" id="2.60.120.380:FF:000013">
    <property type="entry name" value="Alkaline serine protease"/>
    <property type="match status" value="1"/>
</dbReference>
<dbReference type="Proteomes" id="UP000559987">
    <property type="component" value="Unassembled WGS sequence"/>
</dbReference>
<dbReference type="SUPFAM" id="SSF52743">
    <property type="entry name" value="Subtilisin-like"/>
    <property type="match status" value="1"/>
</dbReference>
<comment type="similarity">
    <text evidence="1 6 7">Belongs to the peptidase S8 family.</text>
</comment>
<dbReference type="InterPro" id="IPR015500">
    <property type="entry name" value="Peptidase_S8_subtilisin-rel"/>
</dbReference>
<dbReference type="CDD" id="cd04077">
    <property type="entry name" value="Peptidases_S8_PCSK9_ProteinaseK_like"/>
    <property type="match status" value="1"/>
</dbReference>
<dbReference type="Pfam" id="PF00082">
    <property type="entry name" value="Peptidase_S8"/>
    <property type="match status" value="1"/>
</dbReference>
<dbReference type="InterPro" id="IPR036852">
    <property type="entry name" value="Peptidase_S8/S53_dom_sf"/>
</dbReference>
<dbReference type="Gene3D" id="2.60.120.380">
    <property type="match status" value="2"/>
</dbReference>
<dbReference type="InterPro" id="IPR050131">
    <property type="entry name" value="Peptidase_S8_subtilisin-like"/>
</dbReference>
<dbReference type="PRINTS" id="PR00723">
    <property type="entry name" value="SUBTILISIN"/>
</dbReference>
<keyword evidence="13" id="KW-1185">Reference proteome</keyword>
<gene>
    <name evidence="12" type="ORF">FHS30_000894</name>
</gene>
<dbReference type="Pfam" id="PF05922">
    <property type="entry name" value="Inhibitor_I9"/>
    <property type="match status" value="1"/>
</dbReference>
<dbReference type="EMBL" id="JACHXZ010000001">
    <property type="protein sequence ID" value="MBB3167718.1"/>
    <property type="molecule type" value="Genomic_DNA"/>
</dbReference>
<dbReference type="GO" id="GO:0006508">
    <property type="term" value="P:proteolysis"/>
    <property type="evidence" value="ECO:0007669"/>
    <property type="project" value="UniProtKB-KW"/>
</dbReference>
<dbReference type="PANTHER" id="PTHR43806">
    <property type="entry name" value="PEPTIDASE S8"/>
    <property type="match status" value="1"/>
</dbReference>
<dbReference type="InterPro" id="IPR037045">
    <property type="entry name" value="S8pro/Inhibitor_I9_sf"/>
</dbReference>
<dbReference type="PROSITE" id="PS00138">
    <property type="entry name" value="SUBTILASE_SER"/>
    <property type="match status" value="1"/>
</dbReference>
<dbReference type="AlphaFoldDB" id="A0A839UQ95"/>
<keyword evidence="2 6" id="KW-0645">Protease</keyword>
<sequence>MKKPINALKPLAFAVSIMAGASSHAGQFIAAAADTAVESQYIVVLKENSLGIQAQSMAPAQVRALVESKIGDLAKSHGATASQHFSAALKGGVMRMSEKAAQRLANHPLVEIVEQDQVVSINATQNNATWGLDRIDQRSSSLDTKYNYTATGAGVRAYVIDTGVNAHSDFGGRVQNGWDFIDNDGNSSDCQGHGTHVAGTVGSSTWGVAKGATIVGVRVLNCSGSGTNSGVIAGIDWVAANHVKPAVANMSLGGGASSAVDSAVANLVNAGVVTVVAAGNDNSNACNYSPARAPSAMTVGSTAQGDARSYFSNYGSCVDIFAPGSSITSTSQSGGSTTMSGTSMASPHVAGVAALYLEGNPTATPAQVESALEGSATTGAISDVKGSPNLMLYSLLDGTPPPPPPPPGGNELENGVPVTGLSASTGNDLTYTMVVPSGSSNIKFQTSGGTGDADLYVRYGAAPTDGTWDCRPYSSGNNETCNMTQGAGTYYVRVKAYNSFSGVSLTGSYSTSTGPSPVDTEIATINVNQGSWSRHYYDLPAGYSSLEVSISGGSGDADLYVRFGAQSTTSSWDCRPYKWGNTETCTFSNPAGGRWHMDVRGYSTSSNVKLRLKAN</sequence>
<dbReference type="PROSITE" id="PS00137">
    <property type="entry name" value="SUBTILASE_HIS"/>
    <property type="match status" value="1"/>
</dbReference>
<evidence type="ECO:0000256" key="6">
    <source>
        <dbReference type="PROSITE-ProRule" id="PRU01240"/>
    </source>
</evidence>
<feature type="domain" description="Peptidase C-terminal archaeal/bacterial" evidence="10">
    <location>
        <begin position="430"/>
        <end position="495"/>
    </location>
</feature>
<name>A0A839UQ95_9GAMM</name>
<evidence type="ECO:0000259" key="10">
    <source>
        <dbReference type="Pfam" id="PF04151"/>
    </source>
</evidence>
<dbReference type="InterPro" id="IPR023827">
    <property type="entry name" value="Peptidase_S8_Asp-AS"/>
</dbReference>
<dbReference type="InterPro" id="IPR010259">
    <property type="entry name" value="S8pro/Inhibitor_I9"/>
</dbReference>
<dbReference type="InterPro" id="IPR007280">
    <property type="entry name" value="Peptidase_C_arc/bac"/>
</dbReference>
<evidence type="ECO:0000256" key="7">
    <source>
        <dbReference type="RuleBase" id="RU003355"/>
    </source>
</evidence>
<keyword evidence="5" id="KW-0865">Zymogen</keyword>
<feature type="domain" description="Peptidase C-terminal archaeal/bacterial" evidence="10">
    <location>
        <begin position="538"/>
        <end position="600"/>
    </location>
</feature>
<dbReference type="EC" id="3.4.21.-" evidence="12"/>